<dbReference type="CDD" id="cd00082">
    <property type="entry name" value="HisKA"/>
    <property type="match status" value="1"/>
</dbReference>
<dbReference type="SMART" id="SM00388">
    <property type="entry name" value="HisKA"/>
    <property type="match status" value="1"/>
</dbReference>
<evidence type="ECO:0000313" key="14">
    <source>
        <dbReference type="EMBL" id="MSS37547.1"/>
    </source>
</evidence>
<evidence type="ECO:0000256" key="1">
    <source>
        <dbReference type="ARBA" id="ARBA00000085"/>
    </source>
</evidence>
<dbReference type="InterPro" id="IPR036097">
    <property type="entry name" value="HisK_dim/P_sf"/>
</dbReference>
<keyword evidence="7" id="KW-0418">Kinase</keyword>
<sequence>MKRLSIKMRVTLWYTGIMVLLSGLALAVLLSASNRYIQNNVKNRLEERVFSCLHEIKWDWEDGQLDIDDDLSVFQNEVWLGIYDRLGYPLFGQAPGNFPDGMVFKDGRQQVIREGGSVWHVYDRHLEVPGYGPVWIRGISSQTDSEEALTAISHIALVLFPFLAALAAVGGYLITKRAFLPVIQMSATARGISTGGDLSQRIGLVKGKDELYQLAGTFDEMLEQLERQFEKEKRFTSDVSHELRTPISVIISQCEYALEHAPEGSPESESLQSILEQSQRMARLVSQLLTLSRADCNTQQLQLETVNISELCEMVAQELEEAAAQKSISLELAVQPDVLIQADETMIMRLFINLISNAVSYGRTGGHIKVGLSSDEKGVKGYVKDDGIGIPEECLGHVWERFYQVNPSRTVEKGRGAGLGLSMVKWIVSAHGGSIRAESELGKGSCFSFEFPVL</sequence>
<dbReference type="InterPro" id="IPR004358">
    <property type="entry name" value="Sig_transdc_His_kin-like_C"/>
</dbReference>
<evidence type="ECO:0000256" key="10">
    <source>
        <dbReference type="ARBA" id="ARBA00023136"/>
    </source>
</evidence>
<dbReference type="InterPro" id="IPR003660">
    <property type="entry name" value="HAMP_dom"/>
</dbReference>
<dbReference type="AlphaFoldDB" id="A0A7X2NMC4"/>
<evidence type="ECO:0000256" key="11">
    <source>
        <dbReference type="SAM" id="Phobius"/>
    </source>
</evidence>
<reference evidence="14 15" key="1">
    <citation type="submission" date="2019-08" db="EMBL/GenBank/DDBJ databases">
        <title>In-depth cultivation of the pig gut microbiome towards novel bacterial diversity and tailored functional studies.</title>
        <authorList>
            <person name="Wylensek D."/>
            <person name="Hitch T.C.A."/>
            <person name="Clavel T."/>
        </authorList>
    </citation>
    <scope>NUCLEOTIDE SEQUENCE [LARGE SCALE GENOMIC DNA]</scope>
    <source>
        <strain evidence="14 15">WCA-389-WT-23D1</strain>
    </source>
</reference>
<dbReference type="PROSITE" id="PS50885">
    <property type="entry name" value="HAMP"/>
    <property type="match status" value="1"/>
</dbReference>
<dbReference type="FunFam" id="1.10.287.130:FF:000001">
    <property type="entry name" value="Two-component sensor histidine kinase"/>
    <property type="match status" value="1"/>
</dbReference>
<dbReference type="InterPro" id="IPR036890">
    <property type="entry name" value="HATPase_C_sf"/>
</dbReference>
<dbReference type="PANTHER" id="PTHR45436:SF5">
    <property type="entry name" value="SENSOR HISTIDINE KINASE TRCS"/>
    <property type="match status" value="1"/>
</dbReference>
<feature type="domain" description="Histidine kinase" evidence="12">
    <location>
        <begin position="238"/>
        <end position="454"/>
    </location>
</feature>
<dbReference type="SMART" id="SM00304">
    <property type="entry name" value="HAMP"/>
    <property type="match status" value="1"/>
</dbReference>
<feature type="transmembrane region" description="Helical" evidence="11">
    <location>
        <begin position="151"/>
        <end position="175"/>
    </location>
</feature>
<evidence type="ECO:0000259" key="13">
    <source>
        <dbReference type="PROSITE" id="PS50885"/>
    </source>
</evidence>
<dbReference type="FunFam" id="3.30.565.10:FF:000006">
    <property type="entry name" value="Sensor histidine kinase WalK"/>
    <property type="match status" value="1"/>
</dbReference>
<dbReference type="GO" id="GO:0005886">
    <property type="term" value="C:plasma membrane"/>
    <property type="evidence" value="ECO:0007669"/>
    <property type="project" value="TreeGrafter"/>
</dbReference>
<keyword evidence="9" id="KW-0902">Two-component regulatory system</keyword>
<dbReference type="Pfam" id="PF02518">
    <property type="entry name" value="HATPase_c"/>
    <property type="match status" value="1"/>
</dbReference>
<evidence type="ECO:0000256" key="6">
    <source>
        <dbReference type="ARBA" id="ARBA00022692"/>
    </source>
</evidence>
<dbReference type="SUPFAM" id="SSF47384">
    <property type="entry name" value="Homodimeric domain of signal transducing histidine kinase"/>
    <property type="match status" value="1"/>
</dbReference>
<protein>
    <recommendedName>
        <fullName evidence="3">histidine kinase</fullName>
        <ecNumber evidence="3">2.7.13.3</ecNumber>
    </recommendedName>
</protein>
<dbReference type="InterPro" id="IPR003661">
    <property type="entry name" value="HisK_dim/P_dom"/>
</dbReference>
<keyword evidence="15" id="KW-1185">Reference proteome</keyword>
<evidence type="ECO:0000313" key="15">
    <source>
        <dbReference type="Proteomes" id="UP000429958"/>
    </source>
</evidence>
<evidence type="ECO:0000256" key="7">
    <source>
        <dbReference type="ARBA" id="ARBA00022777"/>
    </source>
</evidence>
<dbReference type="InterPro" id="IPR050428">
    <property type="entry name" value="TCS_sensor_his_kinase"/>
</dbReference>
<comment type="catalytic activity">
    <reaction evidence="1">
        <text>ATP + protein L-histidine = ADP + protein N-phospho-L-histidine.</text>
        <dbReference type="EC" id="2.7.13.3"/>
    </reaction>
</comment>
<keyword evidence="4" id="KW-0597">Phosphoprotein</keyword>
<dbReference type="Gene3D" id="6.10.340.10">
    <property type="match status" value="1"/>
</dbReference>
<keyword evidence="6 11" id="KW-0812">Transmembrane</keyword>
<proteinExistence type="predicted"/>
<dbReference type="CDD" id="cd06225">
    <property type="entry name" value="HAMP"/>
    <property type="match status" value="1"/>
</dbReference>
<accession>A0A7X2NMC4</accession>
<comment type="caution">
    <text evidence="14">The sequence shown here is derived from an EMBL/GenBank/DDBJ whole genome shotgun (WGS) entry which is preliminary data.</text>
</comment>
<name>A0A7X2NMC4_9CLOT</name>
<dbReference type="EMBL" id="VUMD01000012">
    <property type="protein sequence ID" value="MSS37547.1"/>
    <property type="molecule type" value="Genomic_DNA"/>
</dbReference>
<evidence type="ECO:0000256" key="5">
    <source>
        <dbReference type="ARBA" id="ARBA00022679"/>
    </source>
</evidence>
<dbReference type="Gene3D" id="1.10.287.130">
    <property type="match status" value="1"/>
</dbReference>
<dbReference type="GO" id="GO:0000155">
    <property type="term" value="F:phosphorelay sensor kinase activity"/>
    <property type="evidence" value="ECO:0007669"/>
    <property type="project" value="InterPro"/>
</dbReference>
<dbReference type="SUPFAM" id="SSF158472">
    <property type="entry name" value="HAMP domain-like"/>
    <property type="match status" value="1"/>
</dbReference>
<keyword evidence="10 11" id="KW-0472">Membrane</keyword>
<dbReference type="PRINTS" id="PR00344">
    <property type="entry name" value="BCTRLSENSOR"/>
</dbReference>
<keyword evidence="8 11" id="KW-1133">Transmembrane helix</keyword>
<dbReference type="EC" id="2.7.13.3" evidence="3"/>
<keyword evidence="5" id="KW-0808">Transferase</keyword>
<dbReference type="Pfam" id="PF00672">
    <property type="entry name" value="HAMP"/>
    <property type="match status" value="1"/>
</dbReference>
<evidence type="ECO:0000256" key="4">
    <source>
        <dbReference type="ARBA" id="ARBA00022553"/>
    </source>
</evidence>
<dbReference type="Pfam" id="PF00512">
    <property type="entry name" value="HisKA"/>
    <property type="match status" value="1"/>
</dbReference>
<organism evidence="14 15">
    <name type="scientific">Clostridium porci</name>
    <dbReference type="NCBI Taxonomy" id="2605778"/>
    <lineage>
        <taxon>Bacteria</taxon>
        <taxon>Bacillati</taxon>
        <taxon>Bacillota</taxon>
        <taxon>Clostridia</taxon>
        <taxon>Eubacteriales</taxon>
        <taxon>Clostridiaceae</taxon>
        <taxon>Clostridium</taxon>
    </lineage>
</organism>
<dbReference type="PANTHER" id="PTHR45436">
    <property type="entry name" value="SENSOR HISTIDINE KINASE YKOH"/>
    <property type="match status" value="1"/>
</dbReference>
<dbReference type="Gene3D" id="3.30.565.10">
    <property type="entry name" value="Histidine kinase-like ATPase, C-terminal domain"/>
    <property type="match status" value="1"/>
</dbReference>
<dbReference type="InterPro" id="IPR005467">
    <property type="entry name" value="His_kinase_dom"/>
</dbReference>
<evidence type="ECO:0000256" key="3">
    <source>
        <dbReference type="ARBA" id="ARBA00012438"/>
    </source>
</evidence>
<comment type="subcellular location">
    <subcellularLocation>
        <location evidence="2">Membrane</location>
    </subcellularLocation>
</comment>
<dbReference type="InterPro" id="IPR003594">
    <property type="entry name" value="HATPase_dom"/>
</dbReference>
<evidence type="ECO:0000256" key="9">
    <source>
        <dbReference type="ARBA" id="ARBA00023012"/>
    </source>
</evidence>
<dbReference type="SUPFAM" id="SSF55874">
    <property type="entry name" value="ATPase domain of HSP90 chaperone/DNA topoisomerase II/histidine kinase"/>
    <property type="match status" value="1"/>
</dbReference>
<evidence type="ECO:0000256" key="8">
    <source>
        <dbReference type="ARBA" id="ARBA00022989"/>
    </source>
</evidence>
<dbReference type="RefSeq" id="WP_154472997.1">
    <property type="nucleotide sequence ID" value="NZ_DBEWUL010000048.1"/>
</dbReference>
<dbReference type="PROSITE" id="PS50109">
    <property type="entry name" value="HIS_KIN"/>
    <property type="match status" value="1"/>
</dbReference>
<evidence type="ECO:0000259" key="12">
    <source>
        <dbReference type="PROSITE" id="PS50109"/>
    </source>
</evidence>
<feature type="domain" description="HAMP" evidence="13">
    <location>
        <begin position="176"/>
        <end position="230"/>
    </location>
</feature>
<dbReference type="Proteomes" id="UP000429958">
    <property type="component" value="Unassembled WGS sequence"/>
</dbReference>
<dbReference type="SMART" id="SM00387">
    <property type="entry name" value="HATPase_c"/>
    <property type="match status" value="1"/>
</dbReference>
<dbReference type="CDD" id="cd00075">
    <property type="entry name" value="HATPase"/>
    <property type="match status" value="1"/>
</dbReference>
<evidence type="ECO:0000256" key="2">
    <source>
        <dbReference type="ARBA" id="ARBA00004370"/>
    </source>
</evidence>
<gene>
    <name evidence="14" type="ORF">FYJ39_13410</name>
</gene>